<evidence type="ECO:0000256" key="1">
    <source>
        <dbReference type="ARBA" id="ARBA00022729"/>
    </source>
</evidence>
<feature type="compositionally biased region" description="Basic and acidic residues" evidence="2">
    <location>
        <begin position="110"/>
        <end position="119"/>
    </location>
</feature>
<name>A0ABY4PGJ2_9LACO</name>
<feature type="region of interest" description="Disordered" evidence="2">
    <location>
        <begin position="30"/>
        <end position="128"/>
    </location>
</feature>
<dbReference type="Gene3D" id="2.30.30.170">
    <property type="match status" value="1"/>
</dbReference>
<feature type="domain" description="Peptidase C39-like" evidence="5">
    <location>
        <begin position="216"/>
        <end position="347"/>
    </location>
</feature>
<feature type="chain" id="PRO_5047390202" evidence="3">
    <location>
        <begin position="30"/>
        <end position="373"/>
    </location>
</feature>
<feature type="domain" description="GW" evidence="4">
    <location>
        <begin position="133"/>
        <end position="207"/>
    </location>
</feature>
<dbReference type="RefSeq" id="WP_249510676.1">
    <property type="nucleotide sequence ID" value="NZ_CP093362.1"/>
</dbReference>
<reference evidence="6 7" key="1">
    <citation type="journal article" date="2022" name="Int. J. Syst. Evol. Microbiol.">
        <title>Apilactobacillus apisilvae sp. nov., Nicolia spurrieriana gen. nov. sp. nov., Bombilactobacillus folatiphilus sp. nov. and Bombilactobacillus thymidiniphilus sp. nov., four new lactic acid bacterial isolates from stingless bees Tetragonula carbonaria and Austroplebeia australis.</title>
        <authorList>
            <person name="Oliphant S.A."/>
            <person name="Watson-Haigh N.S."/>
            <person name="Sumby K.M."/>
            <person name="Gardner J."/>
            <person name="Groom S."/>
            <person name="Jiranek V."/>
        </authorList>
    </citation>
    <scope>NUCLEOTIDE SEQUENCE [LARGE SCALE GENOMIC DNA]</scope>
    <source>
        <strain evidence="6 7">SG5_A10</strain>
    </source>
</reference>
<evidence type="ECO:0000256" key="3">
    <source>
        <dbReference type="SAM" id="SignalP"/>
    </source>
</evidence>
<accession>A0ABY4PGJ2</accession>
<feature type="compositionally biased region" description="Low complexity" evidence="2">
    <location>
        <begin position="47"/>
        <end position="96"/>
    </location>
</feature>
<evidence type="ECO:0000313" key="6">
    <source>
        <dbReference type="EMBL" id="UQS84692.1"/>
    </source>
</evidence>
<dbReference type="Pfam" id="PF13457">
    <property type="entry name" value="GW"/>
    <property type="match status" value="1"/>
</dbReference>
<dbReference type="Proteomes" id="UP000831859">
    <property type="component" value="Chromosome"/>
</dbReference>
<dbReference type="Pfam" id="PF13529">
    <property type="entry name" value="Peptidase_C39_2"/>
    <property type="match status" value="1"/>
</dbReference>
<dbReference type="InterPro" id="IPR025987">
    <property type="entry name" value="GW_dom"/>
</dbReference>
<organism evidence="6 7">
    <name type="scientific">Apilactobacillus apisilvae</name>
    <dbReference type="NCBI Taxonomy" id="2923364"/>
    <lineage>
        <taxon>Bacteria</taxon>
        <taxon>Bacillati</taxon>
        <taxon>Bacillota</taxon>
        <taxon>Bacilli</taxon>
        <taxon>Lactobacillales</taxon>
        <taxon>Lactobacillaceae</taxon>
        <taxon>Apilactobacillus</taxon>
    </lineage>
</organism>
<dbReference type="PANTHER" id="PTHR37806">
    <property type="entry name" value="LMO0724 PROTEIN"/>
    <property type="match status" value="1"/>
</dbReference>
<feature type="signal peptide" evidence="3">
    <location>
        <begin position="1"/>
        <end position="29"/>
    </location>
</feature>
<dbReference type="Gene3D" id="3.90.70.10">
    <property type="entry name" value="Cysteine proteinases"/>
    <property type="match status" value="1"/>
</dbReference>
<evidence type="ECO:0000259" key="5">
    <source>
        <dbReference type="Pfam" id="PF13529"/>
    </source>
</evidence>
<dbReference type="SUPFAM" id="SSF82057">
    <property type="entry name" value="Prokaryotic SH3-related domain"/>
    <property type="match status" value="1"/>
</dbReference>
<dbReference type="PANTHER" id="PTHR37806:SF1">
    <property type="entry name" value="PEPTIDASE C39-LIKE DOMAIN-CONTAINING PROTEIN"/>
    <property type="match status" value="1"/>
</dbReference>
<dbReference type="InterPro" id="IPR039564">
    <property type="entry name" value="Peptidase_C39-like"/>
</dbReference>
<keyword evidence="1 3" id="KW-0732">Signal</keyword>
<feature type="compositionally biased region" description="Polar residues" evidence="2">
    <location>
        <begin position="30"/>
        <end position="46"/>
    </location>
</feature>
<proteinExistence type="predicted"/>
<evidence type="ECO:0000259" key="4">
    <source>
        <dbReference type="Pfam" id="PF13457"/>
    </source>
</evidence>
<evidence type="ECO:0000313" key="7">
    <source>
        <dbReference type="Proteomes" id="UP000831859"/>
    </source>
</evidence>
<gene>
    <name evidence="6" type="ORF">MOO46_05430</name>
</gene>
<dbReference type="InterPro" id="IPR038200">
    <property type="entry name" value="GW_dom_sf"/>
</dbReference>
<keyword evidence="7" id="KW-1185">Reference proteome</keyword>
<sequence length="373" mass="41651">MKKSVIASALLMAMSLLTLSFYQSTNVHADDVSQNDSSIKNTGSYISSDQNMNNQSDSNQSNYQSRVETANSQTSDNSNNKNSNNQNPDNQNSKNPNDNEHNDDSNESNKPSHDKEESPNKQVKKHNYFRVLSNKNANFLTVIKKNRNIYKNGAYNTNASNIKSSGNSGHLIGKWIQVTDLESTKLGKYAHIINKGKDEGWINTSALDYSSFKLNNVPLIAQRPELPTGCEITALTMMINYATGKKYSKTYMANRMPHSSNPNKGFIGSPYSKSGWYIYPPALMKLVKKYVGSSNNLTGKSTESIKVYLKNHSHPVVIYVAGVDGFPNHALTVTGYTKDRIYYNDPWLGKRTSMSIKAINIHRNGDSKRAISY</sequence>
<dbReference type="EMBL" id="CP093362">
    <property type="protein sequence ID" value="UQS84692.1"/>
    <property type="molecule type" value="Genomic_DNA"/>
</dbReference>
<protein>
    <submittedName>
        <fullName evidence="6">C39 family peptidase</fullName>
    </submittedName>
</protein>
<evidence type="ECO:0000256" key="2">
    <source>
        <dbReference type="SAM" id="MobiDB-lite"/>
    </source>
</evidence>